<dbReference type="EMBL" id="JAGTJS010000011">
    <property type="protein sequence ID" value="KAH7253434.1"/>
    <property type="molecule type" value="Genomic_DNA"/>
</dbReference>
<dbReference type="Gene3D" id="1.10.260.130">
    <property type="match status" value="1"/>
</dbReference>
<dbReference type="OrthoDB" id="2373480at2759"/>
<evidence type="ECO:0000256" key="1">
    <source>
        <dbReference type="ARBA" id="ARBA00022801"/>
    </source>
</evidence>
<proteinExistence type="inferred from homology"/>
<gene>
    <name evidence="3" type="ORF">B0J15DRAFT_447920</name>
</gene>
<keyword evidence="1" id="KW-0378">Hydrolase</keyword>
<dbReference type="InterPro" id="IPR005152">
    <property type="entry name" value="Lipase_secreted"/>
</dbReference>
<feature type="chain" id="PRO_5040556927" evidence="2">
    <location>
        <begin position="20"/>
        <end position="430"/>
    </location>
</feature>
<name>A0A9P9HBH4_FUSSL</name>
<keyword evidence="4" id="KW-1185">Reference proteome</keyword>
<organism evidence="3 4">
    <name type="scientific">Fusarium solani</name>
    <name type="common">Filamentous fungus</name>
    <dbReference type="NCBI Taxonomy" id="169388"/>
    <lineage>
        <taxon>Eukaryota</taxon>
        <taxon>Fungi</taxon>
        <taxon>Dikarya</taxon>
        <taxon>Ascomycota</taxon>
        <taxon>Pezizomycotina</taxon>
        <taxon>Sordariomycetes</taxon>
        <taxon>Hypocreomycetidae</taxon>
        <taxon>Hypocreales</taxon>
        <taxon>Nectriaceae</taxon>
        <taxon>Fusarium</taxon>
        <taxon>Fusarium solani species complex</taxon>
    </lineage>
</organism>
<comment type="caution">
    <text evidence="3">The sequence shown here is derived from an EMBL/GenBank/DDBJ whole genome shotgun (WGS) entry which is preliminary data.</text>
</comment>
<dbReference type="AlphaFoldDB" id="A0A9P9HBH4"/>
<protein>
    <submittedName>
        <fullName evidence="3">Secretory lipase-domain-containing protein</fullName>
    </submittedName>
</protein>
<dbReference type="PIRSF" id="PIRSF029171">
    <property type="entry name" value="Esterase_LipA"/>
    <property type="match status" value="1"/>
</dbReference>
<evidence type="ECO:0000313" key="3">
    <source>
        <dbReference type="EMBL" id="KAH7253434.1"/>
    </source>
</evidence>
<reference evidence="3" key="1">
    <citation type="journal article" date="2021" name="Nat. Commun.">
        <title>Genetic determinants of endophytism in the Arabidopsis root mycobiome.</title>
        <authorList>
            <person name="Mesny F."/>
            <person name="Miyauchi S."/>
            <person name="Thiergart T."/>
            <person name="Pickel B."/>
            <person name="Atanasova L."/>
            <person name="Karlsson M."/>
            <person name="Huettel B."/>
            <person name="Barry K.W."/>
            <person name="Haridas S."/>
            <person name="Chen C."/>
            <person name="Bauer D."/>
            <person name="Andreopoulos W."/>
            <person name="Pangilinan J."/>
            <person name="LaButti K."/>
            <person name="Riley R."/>
            <person name="Lipzen A."/>
            <person name="Clum A."/>
            <person name="Drula E."/>
            <person name="Henrissat B."/>
            <person name="Kohler A."/>
            <person name="Grigoriev I.V."/>
            <person name="Martin F.M."/>
            <person name="Hacquard S."/>
        </authorList>
    </citation>
    <scope>NUCLEOTIDE SEQUENCE</scope>
    <source>
        <strain evidence="3">FSSC 5 MPI-SDFR-AT-0091</strain>
    </source>
</reference>
<evidence type="ECO:0000256" key="2">
    <source>
        <dbReference type="PIRNR" id="PIRNR029171"/>
    </source>
</evidence>
<dbReference type="PANTHER" id="PTHR34853">
    <property type="match status" value="1"/>
</dbReference>
<dbReference type="Proteomes" id="UP000736672">
    <property type="component" value="Unassembled WGS sequence"/>
</dbReference>
<dbReference type="InterPro" id="IPR029058">
    <property type="entry name" value="AB_hydrolase_fold"/>
</dbReference>
<dbReference type="GO" id="GO:0004806">
    <property type="term" value="F:triacylglycerol lipase activity"/>
    <property type="evidence" value="ECO:0007669"/>
    <property type="project" value="UniProtKB-UniRule"/>
</dbReference>
<keyword evidence="2" id="KW-0732">Signal</keyword>
<sequence length="430" mass="47235">MHPLYWLLNLCAAPEICSGAIIEANTSSQEPLPPSQDPWYTAPSGFESKQPGDVLRIRSAPGNLTAVIGNPSAAYHILYRTTDSRDQPSWAVTTLFIPPSFYFSHSGKAALLSYQFAYNSANLDSSPSIGLYWRMAQRERNLGIKSNADFINYMLSLGWIVNTPDFEGPKASFGVSKQAGHATLDSLRAVLGLINLHGYTEPNTAIWGYSGGSYATLAAAELQVQYAPEVKIDGTVLGGQTDNISASFDNLNKSSIAGTLIAFLLGVTSQYPEATAYLESRLVPDTKEEFLSVRHINVADAVRQFSGKDIYAYFKGGAADLQNPVLRKIYDEDVKLGYRGVPKMSMFVYKAIADQFCPVGQTDATVDRFCRGGADITYERNTVGEHVSEIENGKPRAYKWLWSVFDESYEPSTTGCRIRNVTVKVDSETQ</sequence>
<dbReference type="PANTHER" id="PTHR34853:SF5">
    <property type="entry name" value="LIP-DOMAIN-CONTAINING PROTEIN-RELATED"/>
    <property type="match status" value="1"/>
</dbReference>
<dbReference type="SUPFAM" id="SSF53474">
    <property type="entry name" value="alpha/beta-Hydrolases"/>
    <property type="match status" value="1"/>
</dbReference>
<feature type="signal peptide" evidence="2">
    <location>
        <begin position="1"/>
        <end position="19"/>
    </location>
</feature>
<dbReference type="GO" id="GO:0016042">
    <property type="term" value="P:lipid catabolic process"/>
    <property type="evidence" value="ECO:0007669"/>
    <property type="project" value="UniProtKB-UniRule"/>
</dbReference>
<evidence type="ECO:0000313" key="4">
    <source>
        <dbReference type="Proteomes" id="UP000736672"/>
    </source>
</evidence>
<comment type="similarity">
    <text evidence="2">Belongs to the AB hydrolase superfamily. Lipase family.</text>
</comment>
<dbReference type="Gene3D" id="3.40.50.1820">
    <property type="entry name" value="alpha/beta hydrolase"/>
    <property type="match status" value="1"/>
</dbReference>
<accession>A0A9P9HBH4</accession>
<dbReference type="Pfam" id="PF03583">
    <property type="entry name" value="LIP"/>
    <property type="match status" value="1"/>
</dbReference>